<dbReference type="AlphaFoldDB" id="A0AAV4Y3D3"/>
<reference evidence="2 3" key="1">
    <citation type="submission" date="2021-06" db="EMBL/GenBank/DDBJ databases">
        <title>Caerostris extrusa draft genome.</title>
        <authorList>
            <person name="Kono N."/>
            <person name="Arakawa K."/>
        </authorList>
    </citation>
    <scope>NUCLEOTIDE SEQUENCE [LARGE SCALE GENOMIC DNA]</scope>
</reference>
<comment type="caution">
    <text evidence="2">The sequence shown here is derived from an EMBL/GenBank/DDBJ whole genome shotgun (WGS) entry which is preliminary data.</text>
</comment>
<feature type="region of interest" description="Disordered" evidence="1">
    <location>
        <begin position="1"/>
        <end position="42"/>
    </location>
</feature>
<evidence type="ECO:0000313" key="2">
    <source>
        <dbReference type="EMBL" id="GIZ00935.1"/>
    </source>
</evidence>
<keyword evidence="3" id="KW-1185">Reference proteome</keyword>
<sequence length="160" mass="18643">MSLGKEGNSVHPHWKTTLQFRSLENHRTSSRQRKLRRGHESSERCHQDADRWCHCLLPKLLSSPNPAHLQHVLPHPLQRDLVFLDIRQHHGVHLLRLQPSALQRLQPEIQAEVPDSFGLLQEEAMHPVAICNVLWDVEARLFKQECEDNSNRNMTDKLLT</sequence>
<evidence type="ECO:0000256" key="1">
    <source>
        <dbReference type="SAM" id="MobiDB-lite"/>
    </source>
</evidence>
<proteinExistence type="predicted"/>
<name>A0AAV4Y3D3_CAEEX</name>
<evidence type="ECO:0000313" key="3">
    <source>
        <dbReference type="Proteomes" id="UP001054945"/>
    </source>
</evidence>
<organism evidence="2 3">
    <name type="scientific">Caerostris extrusa</name>
    <name type="common">Bark spider</name>
    <name type="synonym">Caerostris bankana</name>
    <dbReference type="NCBI Taxonomy" id="172846"/>
    <lineage>
        <taxon>Eukaryota</taxon>
        <taxon>Metazoa</taxon>
        <taxon>Ecdysozoa</taxon>
        <taxon>Arthropoda</taxon>
        <taxon>Chelicerata</taxon>
        <taxon>Arachnida</taxon>
        <taxon>Araneae</taxon>
        <taxon>Araneomorphae</taxon>
        <taxon>Entelegynae</taxon>
        <taxon>Araneoidea</taxon>
        <taxon>Araneidae</taxon>
        <taxon>Caerostris</taxon>
    </lineage>
</organism>
<gene>
    <name evidence="2" type="ORF">CEXT_628291</name>
</gene>
<dbReference type="Proteomes" id="UP001054945">
    <property type="component" value="Unassembled WGS sequence"/>
</dbReference>
<protein>
    <submittedName>
        <fullName evidence="2">Uncharacterized protein</fullName>
    </submittedName>
</protein>
<dbReference type="EMBL" id="BPLR01018603">
    <property type="protein sequence ID" value="GIZ00935.1"/>
    <property type="molecule type" value="Genomic_DNA"/>
</dbReference>
<feature type="compositionally biased region" description="Basic residues" evidence="1">
    <location>
        <begin position="28"/>
        <end position="37"/>
    </location>
</feature>
<accession>A0AAV4Y3D3</accession>